<dbReference type="RefSeq" id="WP_321560835.1">
    <property type="nucleotide sequence ID" value="NZ_CP139558.1"/>
</dbReference>
<dbReference type="Proteomes" id="UP001324380">
    <property type="component" value="Chromosome"/>
</dbReference>
<gene>
    <name evidence="2" type="ORF">SNE25_20330</name>
</gene>
<sequence length="227" mass="26838">MIRLFFDWSEVWALFIPLFVWVFHKKQPSFLNSVVVYLWLALALNLFGDIIGDFRTPFHFPLYLQSNNPVYNIHSVVRFVCFSCFFLSIQRHQFKKLKNIIIGTFILFLIIDFVFFEHFFLPDHLSGNLFSAEAYLLLIFCMLYYLTVLNAEEETAFKSPDFWVVTGLSIYVVVNFFVFLFYVPMITQNPDLANNIWDIHNVSYIILCLFITRGFYVISEKYAVVGN</sequence>
<name>A0ABZ0TIX7_9SPHI</name>
<proteinExistence type="predicted"/>
<keyword evidence="1" id="KW-1133">Transmembrane helix</keyword>
<feature type="transmembrane region" description="Helical" evidence="1">
    <location>
        <begin position="132"/>
        <end position="150"/>
    </location>
</feature>
<evidence type="ECO:0000313" key="3">
    <source>
        <dbReference type="Proteomes" id="UP001324380"/>
    </source>
</evidence>
<feature type="transmembrane region" description="Helical" evidence="1">
    <location>
        <begin position="101"/>
        <end position="120"/>
    </location>
</feature>
<evidence type="ECO:0000313" key="2">
    <source>
        <dbReference type="EMBL" id="WPU91669.1"/>
    </source>
</evidence>
<feature type="transmembrane region" description="Helical" evidence="1">
    <location>
        <begin position="6"/>
        <end position="23"/>
    </location>
</feature>
<keyword evidence="1" id="KW-0812">Transmembrane</keyword>
<feature type="transmembrane region" description="Helical" evidence="1">
    <location>
        <begin position="202"/>
        <end position="219"/>
    </location>
</feature>
<feature type="transmembrane region" description="Helical" evidence="1">
    <location>
        <begin position="162"/>
        <end position="182"/>
    </location>
</feature>
<reference evidence="2 3" key="1">
    <citation type="submission" date="2023-11" db="EMBL/GenBank/DDBJ databases">
        <title>Analysis of the Genomes of Mucilaginibacter gossypii cycad 4 and M. sabulilitoris SNA2: microbes with the potential for plant growth promotion.</title>
        <authorList>
            <person name="Hirsch A.M."/>
            <person name="Humm E."/>
            <person name="Rubbi M."/>
            <person name="Del Vecchio G."/>
            <person name="Ha S.M."/>
            <person name="Pellegrini M."/>
            <person name="Gunsalus R.P."/>
        </authorList>
    </citation>
    <scope>NUCLEOTIDE SEQUENCE [LARGE SCALE GENOMIC DNA]</scope>
    <source>
        <strain evidence="2 3">SNA2</strain>
    </source>
</reference>
<dbReference type="EMBL" id="CP139558">
    <property type="protein sequence ID" value="WPU91669.1"/>
    <property type="molecule type" value="Genomic_DNA"/>
</dbReference>
<feature type="transmembrane region" description="Helical" evidence="1">
    <location>
        <begin position="30"/>
        <end position="51"/>
    </location>
</feature>
<feature type="transmembrane region" description="Helical" evidence="1">
    <location>
        <begin position="71"/>
        <end position="89"/>
    </location>
</feature>
<evidence type="ECO:0000256" key="1">
    <source>
        <dbReference type="SAM" id="Phobius"/>
    </source>
</evidence>
<accession>A0ABZ0TIX7</accession>
<protein>
    <submittedName>
        <fullName evidence="2">Uncharacterized protein</fullName>
    </submittedName>
</protein>
<keyword evidence="1" id="KW-0472">Membrane</keyword>
<keyword evidence="3" id="KW-1185">Reference proteome</keyword>
<organism evidence="2 3">
    <name type="scientific">Mucilaginibacter sabulilitoris</name>
    <dbReference type="NCBI Taxonomy" id="1173583"/>
    <lineage>
        <taxon>Bacteria</taxon>
        <taxon>Pseudomonadati</taxon>
        <taxon>Bacteroidota</taxon>
        <taxon>Sphingobacteriia</taxon>
        <taxon>Sphingobacteriales</taxon>
        <taxon>Sphingobacteriaceae</taxon>
        <taxon>Mucilaginibacter</taxon>
    </lineage>
</organism>